<feature type="non-terminal residue" evidence="2">
    <location>
        <position position="1"/>
    </location>
</feature>
<reference evidence="2" key="1">
    <citation type="journal article" date="2023" name="Microb. Genom.">
        <title>Mesoterricola silvestris gen. nov., sp. nov., Mesoterricola sediminis sp. nov., Geothrix oryzae sp. nov., Geothrix edaphica sp. nov., Geothrix rubra sp. nov., and Geothrix limicola sp. nov., six novel members of Acidobacteriota isolated from soils.</title>
        <authorList>
            <person name="Weisberg A.J."/>
            <person name="Pearce E."/>
            <person name="Kramer C.G."/>
            <person name="Chang J.H."/>
            <person name="Clarke C.R."/>
        </authorList>
    </citation>
    <scope>NUCLEOTIDE SEQUENCE</scope>
    <source>
        <strain evidence="2">ND06-05F</strain>
    </source>
</reference>
<comment type="caution">
    <text evidence="2">The sequence shown here is derived from an EMBL/GenBank/DDBJ whole genome shotgun (WGS) entry which is preliminary data.</text>
</comment>
<proteinExistence type="predicted"/>
<dbReference type="Pfam" id="PF08708">
    <property type="entry name" value="PriCT_1"/>
    <property type="match status" value="1"/>
</dbReference>
<dbReference type="SMART" id="SM00942">
    <property type="entry name" value="PriCT_1"/>
    <property type="match status" value="1"/>
</dbReference>
<evidence type="ECO:0000259" key="1">
    <source>
        <dbReference type="SMART" id="SM00942"/>
    </source>
</evidence>
<dbReference type="Proteomes" id="UP001273589">
    <property type="component" value="Unassembled WGS sequence"/>
</dbReference>
<evidence type="ECO:0000313" key="3">
    <source>
        <dbReference type="Proteomes" id="UP001273589"/>
    </source>
</evidence>
<organism evidence="2 3">
    <name type="scientific">Streptomyces europaeiscabiei</name>
    <dbReference type="NCBI Taxonomy" id="146819"/>
    <lineage>
        <taxon>Bacteria</taxon>
        <taxon>Bacillati</taxon>
        <taxon>Actinomycetota</taxon>
        <taxon>Actinomycetes</taxon>
        <taxon>Kitasatosporales</taxon>
        <taxon>Streptomycetaceae</taxon>
        <taxon>Streptomyces</taxon>
    </lineage>
</organism>
<protein>
    <submittedName>
        <fullName evidence="2">Primase alpha helix C-terminal domain-containing protein</fullName>
    </submittedName>
</protein>
<dbReference type="EMBL" id="JARAWN010000749">
    <property type="protein sequence ID" value="MDX3136993.1"/>
    <property type="molecule type" value="Genomic_DNA"/>
</dbReference>
<name>A0AAJ2URU2_9ACTN</name>
<accession>A0AAJ2URU2</accession>
<dbReference type="InterPro" id="IPR014820">
    <property type="entry name" value="PriCT_1"/>
</dbReference>
<dbReference type="AlphaFoldDB" id="A0AAJ2URU2"/>
<dbReference type="RefSeq" id="WP_319700290.1">
    <property type="nucleotide sequence ID" value="NZ_JARAWN010000749.1"/>
</dbReference>
<sequence>RCPPCPPALLRLLLPPARTNPSGSTGGHGHGLVHFVLTAQEGQRNTRLFWAACRAYENGLGPDLTNALVEAAVRTGLTEREARSTVASAARMSGRGV</sequence>
<feature type="domain" description="Primase C-terminal 1" evidence="1">
    <location>
        <begin position="33"/>
        <end position="95"/>
    </location>
</feature>
<gene>
    <name evidence="2" type="ORF">PV367_46040</name>
</gene>
<evidence type="ECO:0000313" key="2">
    <source>
        <dbReference type="EMBL" id="MDX3136993.1"/>
    </source>
</evidence>